<evidence type="ECO:0000313" key="9">
    <source>
        <dbReference type="EMBL" id="GAU91020.1"/>
    </source>
</evidence>
<sequence length="726" mass="82359">MGRPTSKFESLMKKKKKRRRKATIADGVEVASTSTSTSTSTVESGQVHSALSSTNGCSVSIAAQPEKETNSKRKRKTARKKAHAPSRAMPVSMRPELVRHFVNGHPLIAGGSEREAVDESAEGVGQVIPAVLGQKTLASLLTSCPLLATQCSVVCARWRFLQQARLFLRRSLTYNMAHRRLKPPQNYLQRSPETKRRNIFCLLQQLCQRQRETEEERLALDKGTYSYPVDISLSSFTLLRCNAPDSKFNNHTNMRHEYVELQLAVMRKAPEELLQRKVLEPALKDAKKVMGTVGAQLPAAVAPIGDGCQGPSQHSVCFAVDFPPSVKLRMEHWNLRNYLVVGSSVHSIDLLTGQKKVFNKMVAYNLCQLREPNGNLPLESAGVFENFKFQLTRGPCHTFKMPYRFVLIYNAGQHYQVRDMINLKSTFRPHGHVCVLCGMRCDSLVNVLRHLEGYHPSLGYEYDQQGQRIYLWFSPEHDFERSTVAGLLDHWQLLQFRRKGDGSAFTVPDDVTNPDGRPVFQWMSQRYWPDKPKDCLPKFSLERVLGVYGVPINPLRHYLHTSTVRSIRPEQRWLQAYDSDEETEWQDEYEREKLHDFIDCNPQEKYFMSLWNAFTRRLAPLMSFKMQDVLCRFVLQHAVEIELHEAYPALVAQLAILRRDTVITAPQSIQVIQAYRNTLACHVTVDRLPRISNGTSSGANSKVPPTSPSLPSSLSSQAPSSIPKIA</sequence>
<dbReference type="Proteomes" id="UP000186922">
    <property type="component" value="Unassembled WGS sequence"/>
</dbReference>
<comment type="caution">
    <text evidence="9">The sequence shown here is derived from an EMBL/GenBank/DDBJ whole genome shotgun (WGS) entry which is preliminary data.</text>
</comment>
<keyword evidence="2" id="KW-0479">Metal-binding</keyword>
<feature type="domain" description="Polycomb protein VEFS-Box" evidence="8">
    <location>
        <begin position="556"/>
        <end position="642"/>
    </location>
</feature>
<keyword evidence="5" id="KW-0805">Transcription regulation</keyword>
<evidence type="ECO:0000256" key="3">
    <source>
        <dbReference type="ARBA" id="ARBA00022771"/>
    </source>
</evidence>
<feature type="compositionally biased region" description="Low complexity" evidence="7">
    <location>
        <begin position="701"/>
        <end position="726"/>
    </location>
</feature>
<dbReference type="Pfam" id="PF09733">
    <property type="entry name" value="VEFS-Box"/>
    <property type="match status" value="1"/>
</dbReference>
<evidence type="ECO:0000256" key="6">
    <source>
        <dbReference type="ARBA" id="ARBA00023163"/>
    </source>
</evidence>
<keyword evidence="4" id="KW-0862">Zinc</keyword>
<proteinExistence type="inferred from homology"/>
<feature type="compositionally biased region" description="Basic residues" evidence="7">
    <location>
        <begin position="72"/>
        <end position="84"/>
    </location>
</feature>
<feature type="compositionally biased region" description="Polar residues" evidence="7">
    <location>
        <begin position="42"/>
        <end position="58"/>
    </location>
</feature>
<evidence type="ECO:0000256" key="4">
    <source>
        <dbReference type="ARBA" id="ARBA00022833"/>
    </source>
</evidence>
<feature type="compositionally biased region" description="Basic residues" evidence="7">
    <location>
        <begin position="13"/>
        <end position="22"/>
    </location>
</feature>
<keyword evidence="3" id="KW-0863">Zinc-finger</keyword>
<evidence type="ECO:0000256" key="5">
    <source>
        <dbReference type="ARBA" id="ARBA00023015"/>
    </source>
</evidence>
<gene>
    <name evidence="9" type="primary">RvY_03355-1</name>
    <name evidence="9" type="synonym">RvY_03355.1</name>
    <name evidence="9" type="ORF">RvY_03355</name>
</gene>
<dbReference type="InterPro" id="IPR019135">
    <property type="entry name" value="Polycomb_protein_VEFS-Box"/>
</dbReference>
<organism evidence="9 10">
    <name type="scientific">Ramazzottius varieornatus</name>
    <name type="common">Water bear</name>
    <name type="synonym">Tardigrade</name>
    <dbReference type="NCBI Taxonomy" id="947166"/>
    <lineage>
        <taxon>Eukaryota</taxon>
        <taxon>Metazoa</taxon>
        <taxon>Ecdysozoa</taxon>
        <taxon>Tardigrada</taxon>
        <taxon>Eutardigrada</taxon>
        <taxon>Parachela</taxon>
        <taxon>Hypsibioidea</taxon>
        <taxon>Ramazzottiidae</taxon>
        <taxon>Ramazzottius</taxon>
    </lineage>
</organism>
<evidence type="ECO:0000313" key="10">
    <source>
        <dbReference type="Proteomes" id="UP000186922"/>
    </source>
</evidence>
<reference evidence="9 10" key="1">
    <citation type="journal article" date="2016" name="Nat. Commun.">
        <title>Extremotolerant tardigrade genome and improved radiotolerance of human cultured cells by tardigrade-unique protein.</title>
        <authorList>
            <person name="Hashimoto T."/>
            <person name="Horikawa D.D."/>
            <person name="Saito Y."/>
            <person name="Kuwahara H."/>
            <person name="Kozuka-Hata H."/>
            <person name="Shin-I T."/>
            <person name="Minakuchi Y."/>
            <person name="Ohishi K."/>
            <person name="Motoyama A."/>
            <person name="Aizu T."/>
            <person name="Enomoto A."/>
            <person name="Kondo K."/>
            <person name="Tanaka S."/>
            <person name="Hara Y."/>
            <person name="Koshikawa S."/>
            <person name="Sagara H."/>
            <person name="Miura T."/>
            <person name="Yokobori S."/>
            <person name="Miyagawa K."/>
            <person name="Suzuki Y."/>
            <person name="Kubo T."/>
            <person name="Oyama M."/>
            <person name="Kohara Y."/>
            <person name="Fujiyama A."/>
            <person name="Arakawa K."/>
            <person name="Katayama T."/>
            <person name="Toyoda A."/>
            <person name="Kunieda T."/>
        </authorList>
    </citation>
    <scope>NUCLEOTIDE SEQUENCE [LARGE SCALE GENOMIC DNA]</scope>
    <source>
        <strain evidence="9 10">YOKOZUNA-1</strain>
    </source>
</reference>
<dbReference type="OrthoDB" id="10069676at2759"/>
<evidence type="ECO:0000256" key="1">
    <source>
        <dbReference type="ARBA" id="ARBA00007416"/>
    </source>
</evidence>
<name>A0A1D1UR57_RAMVA</name>
<dbReference type="EMBL" id="BDGG01000001">
    <property type="protein sequence ID" value="GAU91020.1"/>
    <property type="molecule type" value="Genomic_DNA"/>
</dbReference>
<dbReference type="GO" id="GO:0008270">
    <property type="term" value="F:zinc ion binding"/>
    <property type="evidence" value="ECO:0007669"/>
    <property type="project" value="UniProtKB-KW"/>
</dbReference>
<evidence type="ECO:0000256" key="7">
    <source>
        <dbReference type="SAM" id="MobiDB-lite"/>
    </source>
</evidence>
<feature type="region of interest" description="Disordered" evidence="7">
    <location>
        <begin position="1"/>
        <end position="89"/>
    </location>
</feature>
<feature type="compositionally biased region" description="Low complexity" evidence="7">
    <location>
        <begin position="32"/>
        <end position="41"/>
    </location>
</feature>
<dbReference type="CDD" id="cd21521">
    <property type="entry name" value="VEFS-box"/>
    <property type="match status" value="1"/>
</dbReference>
<accession>A0A1D1UR57</accession>
<evidence type="ECO:0000256" key="2">
    <source>
        <dbReference type="ARBA" id="ARBA00022723"/>
    </source>
</evidence>
<keyword evidence="10" id="KW-1185">Reference proteome</keyword>
<protein>
    <recommendedName>
        <fullName evidence="8">Polycomb protein VEFS-Box domain-containing protein</fullName>
    </recommendedName>
</protein>
<feature type="region of interest" description="Disordered" evidence="7">
    <location>
        <begin position="692"/>
        <end position="726"/>
    </location>
</feature>
<evidence type="ECO:0000259" key="8">
    <source>
        <dbReference type="Pfam" id="PF09733"/>
    </source>
</evidence>
<dbReference type="AlphaFoldDB" id="A0A1D1UR57"/>
<comment type="similarity">
    <text evidence="1">Belongs to the VEFS (VRN2-EMF2-FIS2-SU(Z)12) family.</text>
</comment>
<keyword evidence="6" id="KW-0804">Transcription</keyword>